<reference evidence="1 2" key="1">
    <citation type="submission" date="2019-10" db="EMBL/GenBank/DDBJ databases">
        <title>Two novel species isolated from a subtropical stream in China.</title>
        <authorList>
            <person name="Lu H."/>
        </authorList>
    </citation>
    <scope>NUCLEOTIDE SEQUENCE [LARGE SCALE GENOMIC DNA]</scope>
    <source>
        <strain evidence="1 2">FT29W</strain>
    </source>
</reference>
<proteinExistence type="predicted"/>
<sequence>MTKHITPAIAFTFRNLGFTPVDASEVMSLNDAEPLADADMPAIFYHAGIDTYVAYASEVVDGMYDGNLQGLRAIAVVDNDVSAANITHFRDVPMELIAVGDLAEFVAQRAFSPKFFDLRVAKQCVAHAKQELRDLHGDLNQTRDDFHQCRKNLDEALTHLHAFPVPRYDAVVAI</sequence>
<gene>
    <name evidence="1" type="ORF">GEV02_06755</name>
</gene>
<organism evidence="1 2">
    <name type="scientific">Rugamonas aquatica</name>
    <dbReference type="NCBI Taxonomy" id="2743357"/>
    <lineage>
        <taxon>Bacteria</taxon>
        <taxon>Pseudomonadati</taxon>
        <taxon>Pseudomonadota</taxon>
        <taxon>Betaproteobacteria</taxon>
        <taxon>Burkholderiales</taxon>
        <taxon>Oxalobacteraceae</taxon>
        <taxon>Telluria group</taxon>
        <taxon>Rugamonas</taxon>
    </lineage>
</organism>
<dbReference type="RefSeq" id="WP_152837301.1">
    <property type="nucleotide sequence ID" value="NZ_WHUG01000002.1"/>
</dbReference>
<dbReference type="Proteomes" id="UP000440498">
    <property type="component" value="Unassembled WGS sequence"/>
</dbReference>
<comment type="caution">
    <text evidence="1">The sequence shown here is derived from an EMBL/GenBank/DDBJ whole genome shotgun (WGS) entry which is preliminary data.</text>
</comment>
<evidence type="ECO:0000313" key="1">
    <source>
        <dbReference type="EMBL" id="MQA37843.1"/>
    </source>
</evidence>
<protein>
    <submittedName>
        <fullName evidence="1">Uncharacterized protein</fullName>
    </submittedName>
</protein>
<dbReference type="EMBL" id="WHUG01000002">
    <property type="protein sequence ID" value="MQA37843.1"/>
    <property type="molecule type" value="Genomic_DNA"/>
</dbReference>
<evidence type="ECO:0000313" key="2">
    <source>
        <dbReference type="Proteomes" id="UP000440498"/>
    </source>
</evidence>
<dbReference type="AlphaFoldDB" id="A0A6A7MYK2"/>
<name>A0A6A7MYK2_9BURK</name>
<accession>A0A6A7MYK2</accession>
<keyword evidence="2" id="KW-1185">Reference proteome</keyword>